<dbReference type="AlphaFoldDB" id="A0A2W5TXB6"/>
<proteinExistence type="inferred from homology"/>
<dbReference type="PANTHER" id="PTHR10938">
    <property type="entry name" value="TRANSLATION INITIATION FACTOR IF-3"/>
    <property type="match status" value="1"/>
</dbReference>
<dbReference type="GO" id="GO:0005829">
    <property type="term" value="C:cytosol"/>
    <property type="evidence" value="ECO:0007669"/>
    <property type="project" value="TreeGrafter"/>
</dbReference>
<evidence type="ECO:0000256" key="1">
    <source>
        <dbReference type="ARBA" id="ARBA00005439"/>
    </source>
</evidence>
<sequence length="234" mass="26144">MFQRSCALALARDQRTDRRIKAREVRVVGSAGEQLGVMPTEVALAKAQAEGLNLVEVNPMSKPPVCKIMDYGRFKYEEKKKANDAKKKQVVVKIKEVKLRPKTEEHDYETKVRHVREFLEEGNKAKITIMFRGREITHRNLGTQILDDVVGDLKDIAVVEQTPRLEGKQMFMILGPNNKVAQRARDAHRNALMAQEREKNDGRKPDGTDEKDPSAAEVAAAPAPAAPVAEAPKA</sequence>
<evidence type="ECO:0000259" key="9">
    <source>
        <dbReference type="Pfam" id="PF00707"/>
    </source>
</evidence>
<dbReference type="PROSITE" id="PS00938">
    <property type="entry name" value="IF3"/>
    <property type="match status" value="1"/>
</dbReference>
<dbReference type="GO" id="GO:0016020">
    <property type="term" value="C:membrane"/>
    <property type="evidence" value="ECO:0007669"/>
    <property type="project" value="TreeGrafter"/>
</dbReference>
<keyword evidence="4 5" id="KW-0648">Protein biosynthesis</keyword>
<dbReference type="FunFam" id="3.30.110.10:FF:000001">
    <property type="entry name" value="Translation initiation factor IF-3"/>
    <property type="match status" value="1"/>
</dbReference>
<feature type="compositionally biased region" description="Basic and acidic residues" evidence="8">
    <location>
        <begin position="192"/>
        <end position="214"/>
    </location>
</feature>
<reference evidence="11 12" key="1">
    <citation type="submission" date="2017-08" db="EMBL/GenBank/DDBJ databases">
        <title>Infants hospitalized years apart are colonized by the same room-sourced microbial strains.</title>
        <authorList>
            <person name="Brooks B."/>
            <person name="Olm M.R."/>
            <person name="Firek B.A."/>
            <person name="Baker R."/>
            <person name="Thomas B.C."/>
            <person name="Morowitz M.J."/>
            <person name="Banfield J.F."/>
        </authorList>
    </citation>
    <scope>NUCLEOTIDE SEQUENCE [LARGE SCALE GENOMIC DNA]</scope>
    <source>
        <strain evidence="11">S2_003_000_R2_14</strain>
    </source>
</reference>
<feature type="domain" description="Translation initiation factor 3 C-terminal" evidence="9">
    <location>
        <begin position="92"/>
        <end position="177"/>
    </location>
</feature>
<comment type="subcellular location">
    <subcellularLocation>
        <location evidence="5 7">Cytoplasm</location>
    </subcellularLocation>
</comment>
<evidence type="ECO:0000259" key="10">
    <source>
        <dbReference type="Pfam" id="PF05198"/>
    </source>
</evidence>
<dbReference type="InterPro" id="IPR001288">
    <property type="entry name" value="Translation_initiation_fac_3"/>
</dbReference>
<organism evidence="11 12">
    <name type="scientific">Archangium gephyra</name>
    <dbReference type="NCBI Taxonomy" id="48"/>
    <lineage>
        <taxon>Bacteria</taxon>
        <taxon>Pseudomonadati</taxon>
        <taxon>Myxococcota</taxon>
        <taxon>Myxococcia</taxon>
        <taxon>Myxococcales</taxon>
        <taxon>Cystobacterineae</taxon>
        <taxon>Archangiaceae</taxon>
        <taxon>Archangium</taxon>
    </lineage>
</organism>
<dbReference type="Proteomes" id="UP000249061">
    <property type="component" value="Unassembled WGS sequence"/>
</dbReference>
<dbReference type="GO" id="GO:0043022">
    <property type="term" value="F:ribosome binding"/>
    <property type="evidence" value="ECO:0007669"/>
    <property type="project" value="UniProtKB-ARBA"/>
</dbReference>
<evidence type="ECO:0000313" key="11">
    <source>
        <dbReference type="EMBL" id="PZR15995.1"/>
    </source>
</evidence>
<feature type="region of interest" description="Disordered" evidence="8">
    <location>
        <begin position="192"/>
        <end position="234"/>
    </location>
</feature>
<feature type="compositionally biased region" description="Low complexity" evidence="8">
    <location>
        <begin position="215"/>
        <end position="234"/>
    </location>
</feature>
<feature type="domain" description="Translation initiation factor 3 N-terminal" evidence="10">
    <location>
        <begin position="17"/>
        <end position="84"/>
    </location>
</feature>
<dbReference type="SUPFAM" id="SSF55200">
    <property type="entry name" value="Translation initiation factor IF3, C-terminal domain"/>
    <property type="match status" value="1"/>
</dbReference>
<dbReference type="NCBIfam" id="TIGR00168">
    <property type="entry name" value="infC"/>
    <property type="match status" value="1"/>
</dbReference>
<dbReference type="GO" id="GO:0032790">
    <property type="term" value="P:ribosome disassembly"/>
    <property type="evidence" value="ECO:0007669"/>
    <property type="project" value="TreeGrafter"/>
</dbReference>
<name>A0A2W5TXB6_9BACT</name>
<dbReference type="Gene3D" id="3.10.20.80">
    <property type="entry name" value="Translation initiation factor 3 (IF-3), N-terminal domain"/>
    <property type="match status" value="1"/>
</dbReference>
<evidence type="ECO:0000256" key="2">
    <source>
        <dbReference type="ARBA" id="ARBA00022490"/>
    </source>
</evidence>
<evidence type="ECO:0000256" key="6">
    <source>
        <dbReference type="NCBIfam" id="TIGR00168"/>
    </source>
</evidence>
<dbReference type="InterPro" id="IPR019813">
    <property type="entry name" value="Translation_initiation_fac3_CS"/>
</dbReference>
<comment type="similarity">
    <text evidence="1 5 7">Belongs to the IF-3 family.</text>
</comment>
<evidence type="ECO:0000256" key="7">
    <source>
        <dbReference type="RuleBase" id="RU000646"/>
    </source>
</evidence>
<keyword evidence="2 5" id="KW-0963">Cytoplasm</keyword>
<dbReference type="HAMAP" id="MF_00080">
    <property type="entry name" value="IF_3"/>
    <property type="match status" value="1"/>
</dbReference>
<evidence type="ECO:0000256" key="8">
    <source>
        <dbReference type="SAM" id="MobiDB-lite"/>
    </source>
</evidence>
<dbReference type="FunFam" id="3.10.20.80:FF:000001">
    <property type="entry name" value="Translation initiation factor IF-3"/>
    <property type="match status" value="1"/>
</dbReference>
<dbReference type="Gene3D" id="3.30.110.10">
    <property type="entry name" value="Translation initiation factor 3 (IF-3), C-terminal domain"/>
    <property type="match status" value="1"/>
</dbReference>
<comment type="function">
    <text evidence="5 7">IF-3 binds to the 30S ribosomal subunit and shifts the equilibrium between 70S ribosomes and their 50S and 30S subunits in favor of the free subunits, thus enhancing the availability of 30S subunits on which protein synthesis initiation begins.</text>
</comment>
<dbReference type="InterPro" id="IPR019814">
    <property type="entry name" value="Translation_initiation_fac_3_N"/>
</dbReference>
<gene>
    <name evidence="5" type="primary">infC</name>
    <name evidence="11" type="ORF">DI536_06745</name>
</gene>
<evidence type="ECO:0000256" key="3">
    <source>
        <dbReference type="ARBA" id="ARBA00022540"/>
    </source>
</evidence>
<dbReference type="InterPro" id="IPR036788">
    <property type="entry name" value="T_IF-3_C_sf"/>
</dbReference>
<accession>A0A2W5TXB6</accession>
<dbReference type="PANTHER" id="PTHR10938:SF0">
    <property type="entry name" value="TRANSLATION INITIATION FACTOR IF-3, MITOCHONDRIAL"/>
    <property type="match status" value="1"/>
</dbReference>
<dbReference type="InterPro" id="IPR019815">
    <property type="entry name" value="Translation_initiation_fac_3_C"/>
</dbReference>
<comment type="caution">
    <text evidence="11">The sequence shown here is derived from an EMBL/GenBank/DDBJ whole genome shotgun (WGS) entry which is preliminary data.</text>
</comment>
<dbReference type="Pfam" id="PF05198">
    <property type="entry name" value="IF3_N"/>
    <property type="match status" value="1"/>
</dbReference>
<comment type="subunit">
    <text evidence="5 7">Monomer.</text>
</comment>
<evidence type="ECO:0000256" key="4">
    <source>
        <dbReference type="ARBA" id="ARBA00022917"/>
    </source>
</evidence>
<dbReference type="EMBL" id="QFQP01000004">
    <property type="protein sequence ID" value="PZR15995.1"/>
    <property type="molecule type" value="Genomic_DNA"/>
</dbReference>
<keyword evidence="3 5" id="KW-0396">Initiation factor</keyword>
<protein>
    <recommendedName>
        <fullName evidence="5 6">Translation initiation factor IF-3</fullName>
    </recommendedName>
</protein>
<evidence type="ECO:0000313" key="12">
    <source>
        <dbReference type="Proteomes" id="UP000249061"/>
    </source>
</evidence>
<dbReference type="SUPFAM" id="SSF54364">
    <property type="entry name" value="Translation initiation factor IF3, N-terminal domain"/>
    <property type="match status" value="1"/>
</dbReference>
<dbReference type="InterPro" id="IPR036787">
    <property type="entry name" value="T_IF-3_N_sf"/>
</dbReference>
<evidence type="ECO:0000256" key="5">
    <source>
        <dbReference type="HAMAP-Rule" id="MF_00080"/>
    </source>
</evidence>
<dbReference type="Pfam" id="PF00707">
    <property type="entry name" value="IF3_C"/>
    <property type="match status" value="1"/>
</dbReference>
<dbReference type="GO" id="GO:0003743">
    <property type="term" value="F:translation initiation factor activity"/>
    <property type="evidence" value="ECO:0007669"/>
    <property type="project" value="UniProtKB-UniRule"/>
</dbReference>